<feature type="domain" description="AB hydrolase-1" evidence="1">
    <location>
        <begin position="22"/>
        <end position="244"/>
    </location>
</feature>
<dbReference type="Gene3D" id="3.40.50.1820">
    <property type="entry name" value="alpha/beta hydrolase"/>
    <property type="match status" value="1"/>
</dbReference>
<dbReference type="InterPro" id="IPR050471">
    <property type="entry name" value="AB_hydrolase"/>
</dbReference>
<dbReference type="GO" id="GO:0047570">
    <property type="term" value="F:3-oxoadipate enol-lactonase activity"/>
    <property type="evidence" value="ECO:0007669"/>
    <property type="project" value="InterPro"/>
</dbReference>
<evidence type="ECO:0000313" key="2">
    <source>
        <dbReference type="EMBL" id="PKU24245.1"/>
    </source>
</evidence>
<name>A0A2N3PV21_9PROT</name>
<evidence type="ECO:0000259" key="1">
    <source>
        <dbReference type="Pfam" id="PF00561"/>
    </source>
</evidence>
<dbReference type="NCBIfam" id="TIGR02427">
    <property type="entry name" value="protocat_pcaD"/>
    <property type="match status" value="1"/>
</dbReference>
<dbReference type="OrthoDB" id="9801400at2"/>
<comment type="caution">
    <text evidence="2">The sequence shown here is derived from an EMBL/GenBank/DDBJ whole genome shotgun (WGS) entry which is preliminary data.</text>
</comment>
<dbReference type="SUPFAM" id="SSF53474">
    <property type="entry name" value="alpha/beta-Hydrolases"/>
    <property type="match status" value="1"/>
</dbReference>
<proteinExistence type="predicted"/>
<dbReference type="PANTHER" id="PTHR43433">
    <property type="entry name" value="HYDROLASE, ALPHA/BETA FOLD FAMILY PROTEIN"/>
    <property type="match status" value="1"/>
</dbReference>
<dbReference type="PRINTS" id="PR00111">
    <property type="entry name" value="ABHYDROLASE"/>
</dbReference>
<dbReference type="AlphaFoldDB" id="A0A2N3PV21"/>
<dbReference type="Proteomes" id="UP000233293">
    <property type="component" value="Unassembled WGS sequence"/>
</dbReference>
<evidence type="ECO:0000313" key="3">
    <source>
        <dbReference type="Proteomes" id="UP000233293"/>
    </source>
</evidence>
<gene>
    <name evidence="2" type="primary">pcaD</name>
    <name evidence="2" type="ORF">CWS72_12535</name>
</gene>
<dbReference type="InterPro" id="IPR000073">
    <property type="entry name" value="AB_hydrolase_1"/>
</dbReference>
<reference evidence="3" key="1">
    <citation type="submission" date="2017-12" db="EMBL/GenBank/DDBJ databases">
        <title>Draft genome sequence of Telmatospirillum siberiense 26-4b1T, an acidotolerant peatland alphaproteobacterium potentially involved in sulfur cycling.</title>
        <authorList>
            <person name="Hausmann B."/>
            <person name="Pjevac P."/>
            <person name="Schreck K."/>
            <person name="Herbold C.W."/>
            <person name="Daims H."/>
            <person name="Wagner M."/>
            <person name="Pester M."/>
            <person name="Loy A."/>
        </authorList>
    </citation>
    <scope>NUCLEOTIDE SEQUENCE [LARGE SCALE GENOMIC DNA]</scope>
    <source>
        <strain evidence="3">26-4b1</strain>
    </source>
</reference>
<dbReference type="Pfam" id="PF00561">
    <property type="entry name" value="Abhydrolase_1"/>
    <property type="match status" value="1"/>
</dbReference>
<dbReference type="InterPro" id="IPR026968">
    <property type="entry name" value="PcaD/CatD"/>
</dbReference>
<sequence length="258" mass="27571">MPMIDVAGLAVHYRLDGPEDAPVLVLSNSLGTTLDMWRPQLAAFSRRFRLLRYDSRGHGETTVPPGPYAIGQMAGDLLGLLDALGFDRVHFCGLSMGGMVGQSLALRAPERLDRLLLCNTAAVIGPPEAWDRRAAAVEAGGMAAVAPVVERWFTADFLRRFPDDVAPFAAMLRDTPPKGYVGCCHAIREHDLRFLVSAISTRTMVIAGTHDVATPPGDGRFLAGAIPGAIYVELPAAHLSNVEAAGPFTRAVLAFLNG</sequence>
<keyword evidence="3" id="KW-1185">Reference proteome</keyword>
<dbReference type="GO" id="GO:0042952">
    <property type="term" value="P:beta-ketoadipate pathway"/>
    <property type="evidence" value="ECO:0007669"/>
    <property type="project" value="InterPro"/>
</dbReference>
<organism evidence="2 3">
    <name type="scientific">Telmatospirillum siberiense</name>
    <dbReference type="NCBI Taxonomy" id="382514"/>
    <lineage>
        <taxon>Bacteria</taxon>
        <taxon>Pseudomonadati</taxon>
        <taxon>Pseudomonadota</taxon>
        <taxon>Alphaproteobacteria</taxon>
        <taxon>Rhodospirillales</taxon>
        <taxon>Rhodospirillaceae</taxon>
        <taxon>Telmatospirillum</taxon>
    </lineage>
</organism>
<dbReference type="InterPro" id="IPR029058">
    <property type="entry name" value="AB_hydrolase_fold"/>
</dbReference>
<dbReference type="RefSeq" id="WP_101251039.1">
    <property type="nucleotide sequence ID" value="NZ_PIUM01000013.1"/>
</dbReference>
<accession>A0A2N3PV21</accession>
<dbReference type="EMBL" id="PIUM01000013">
    <property type="protein sequence ID" value="PKU24245.1"/>
    <property type="molecule type" value="Genomic_DNA"/>
</dbReference>
<dbReference type="PANTHER" id="PTHR43433:SF5">
    <property type="entry name" value="AB HYDROLASE-1 DOMAIN-CONTAINING PROTEIN"/>
    <property type="match status" value="1"/>
</dbReference>
<protein>
    <submittedName>
        <fullName evidence="2">3-oxoadipate enol-lactonase</fullName>
    </submittedName>
</protein>